<dbReference type="OrthoDB" id="9769144at2"/>
<sequence>MTEAGRISLDPLLGWPVLFALLVLCALAYLAYLRWRGRAWLTRAAALTALAAALANPAYVREEREPLPSVAAVVVDGSESMSFGQRTQIAETVREQLLTEMDADASLEVRIIETDSRTDGTNLIGALEGLMADVPRDRIAGAVLITDGQVHDVPEDMARLGELGPVHALITGDPDSGDRRISLVQSPDFGIVGEEAQFLVRVDDPVSQTATVTVSVNGGLPRRMTVATGEDTPLPIEIERRGDNIVVVETPAGEQELTLANNRTAATLSGVRDRLRVLLITGKPNAAGRVWRDLLKSDPSVDLVHFTILRPPFKQDITPLEEMALIAFPTEELFEGKLNEFDLIIFDQYERRTVITMSYLANMARYVADGGALLIAAGEDFAGPASLANTPLAGVLPALPTGTIEVGAFTPELSDTGKRHTVTQSLDGQSWGGWVRYIKATAEAGDVLMTARDGDPLLVVDRVGEGRVAQLLSGQIWLWARGHDGGGPFAELIRRMVHWLMKEPELEERQLRLEAQGDTLRATLRTLSDNAPPLSIETPDGSIMEPTWQAAGPGEFVAEAPIDRLGLFRARSGGLEAVTLNGPANPKEYAALEATGEVLEPLASLTGGGVWTLDRPGDRIPDIRRVGRGADAEGGNWLGLRERGAYAVRSSTSLPLLPGLLAALAIVAFLLLAWRREGR</sequence>
<dbReference type="Pfam" id="PF24157">
    <property type="entry name" value="DUF7408"/>
    <property type="match status" value="1"/>
</dbReference>
<keyword evidence="1" id="KW-0472">Membrane</keyword>
<protein>
    <recommendedName>
        <fullName evidence="2">DUF7408 domain-containing protein</fullName>
    </recommendedName>
</protein>
<evidence type="ECO:0000313" key="4">
    <source>
        <dbReference type="Proteomes" id="UP000266385"/>
    </source>
</evidence>
<gene>
    <name evidence="3" type="ORF">D1223_15650</name>
</gene>
<evidence type="ECO:0000256" key="1">
    <source>
        <dbReference type="SAM" id="Phobius"/>
    </source>
</evidence>
<dbReference type="PANTHER" id="PTHR37947">
    <property type="entry name" value="BLL2462 PROTEIN"/>
    <property type="match status" value="1"/>
</dbReference>
<organism evidence="3 4">
    <name type="scientific">Henriciella mobilis</name>
    <dbReference type="NCBI Taxonomy" id="2305467"/>
    <lineage>
        <taxon>Bacteria</taxon>
        <taxon>Pseudomonadati</taxon>
        <taxon>Pseudomonadota</taxon>
        <taxon>Alphaproteobacteria</taxon>
        <taxon>Hyphomonadales</taxon>
        <taxon>Hyphomonadaceae</taxon>
        <taxon>Henriciella</taxon>
    </lineage>
</organism>
<feature type="transmembrane region" description="Helical" evidence="1">
    <location>
        <begin position="656"/>
        <end position="674"/>
    </location>
</feature>
<evidence type="ECO:0000313" key="3">
    <source>
        <dbReference type="EMBL" id="RIJ26415.1"/>
    </source>
</evidence>
<dbReference type="InterPro" id="IPR029062">
    <property type="entry name" value="Class_I_gatase-like"/>
</dbReference>
<accession>A0A399R8Q5</accession>
<keyword evidence="4" id="KW-1185">Reference proteome</keyword>
<dbReference type="PANTHER" id="PTHR37947:SF1">
    <property type="entry name" value="BLL2462 PROTEIN"/>
    <property type="match status" value="1"/>
</dbReference>
<evidence type="ECO:0000259" key="2">
    <source>
        <dbReference type="Pfam" id="PF24157"/>
    </source>
</evidence>
<dbReference type="Proteomes" id="UP000266385">
    <property type="component" value="Unassembled WGS sequence"/>
</dbReference>
<dbReference type="AlphaFoldDB" id="A0A399R8Q5"/>
<dbReference type="Gene3D" id="3.40.50.880">
    <property type="match status" value="1"/>
</dbReference>
<feature type="transmembrane region" description="Helical" evidence="1">
    <location>
        <begin position="12"/>
        <end position="33"/>
    </location>
</feature>
<dbReference type="SUPFAM" id="SSF52317">
    <property type="entry name" value="Class I glutamine amidotransferase-like"/>
    <property type="match status" value="1"/>
</dbReference>
<keyword evidence="1" id="KW-0812">Transmembrane</keyword>
<comment type="caution">
    <text evidence="3">The sequence shown here is derived from an EMBL/GenBank/DDBJ whole genome shotgun (WGS) entry which is preliminary data.</text>
</comment>
<feature type="domain" description="DUF7408" evidence="2">
    <location>
        <begin position="339"/>
        <end position="469"/>
    </location>
</feature>
<dbReference type="EMBL" id="QWFX01000016">
    <property type="protein sequence ID" value="RIJ26415.1"/>
    <property type="molecule type" value="Genomic_DNA"/>
</dbReference>
<reference evidence="3 4" key="1">
    <citation type="submission" date="2018-08" db="EMBL/GenBank/DDBJ databases">
        <title>Henriciella mobilis sp. nov., isolated from seawater.</title>
        <authorList>
            <person name="Cheng H."/>
            <person name="Wu Y.-H."/>
            <person name="Xu X.-W."/>
            <person name="Guo L.-L."/>
        </authorList>
    </citation>
    <scope>NUCLEOTIDE SEQUENCE [LARGE SCALE GENOMIC DNA]</scope>
    <source>
        <strain evidence="3 4">JN25</strain>
    </source>
</reference>
<keyword evidence="1" id="KW-1133">Transmembrane helix</keyword>
<proteinExistence type="predicted"/>
<dbReference type="InterPro" id="IPR055831">
    <property type="entry name" value="DUF7408"/>
</dbReference>
<name>A0A399R8Q5_9PROT</name>